<accession>A0A382ILL3</accession>
<proteinExistence type="predicted"/>
<dbReference type="AlphaFoldDB" id="A0A382ILL3"/>
<sequence length="68" mass="7838">MNITIKDGQSGYFDRIDSKRFVLLKEGQSLEVIETINKQGDIDKYICKVPDSDWQKVIVYAENVKENA</sequence>
<dbReference type="EMBL" id="UINC01068114">
    <property type="protein sequence ID" value="SVC00468.1"/>
    <property type="molecule type" value="Genomic_DNA"/>
</dbReference>
<reference evidence="1" key="1">
    <citation type="submission" date="2018-05" db="EMBL/GenBank/DDBJ databases">
        <authorList>
            <person name="Lanie J.A."/>
            <person name="Ng W.-L."/>
            <person name="Kazmierczak K.M."/>
            <person name="Andrzejewski T.M."/>
            <person name="Davidsen T.M."/>
            <person name="Wayne K.J."/>
            <person name="Tettelin H."/>
            <person name="Glass J.I."/>
            <person name="Rusch D."/>
            <person name="Podicherti R."/>
            <person name="Tsui H.-C.T."/>
            <person name="Winkler M.E."/>
        </authorList>
    </citation>
    <scope>NUCLEOTIDE SEQUENCE</scope>
</reference>
<protein>
    <submittedName>
        <fullName evidence="1">Uncharacterized protein</fullName>
    </submittedName>
</protein>
<evidence type="ECO:0000313" key="1">
    <source>
        <dbReference type="EMBL" id="SVC00468.1"/>
    </source>
</evidence>
<organism evidence="1">
    <name type="scientific">marine metagenome</name>
    <dbReference type="NCBI Taxonomy" id="408172"/>
    <lineage>
        <taxon>unclassified sequences</taxon>
        <taxon>metagenomes</taxon>
        <taxon>ecological metagenomes</taxon>
    </lineage>
</organism>
<name>A0A382ILL3_9ZZZZ</name>
<gene>
    <name evidence="1" type="ORF">METZ01_LOCUS253322</name>
</gene>